<dbReference type="Proteomes" id="UP000075243">
    <property type="component" value="Unassembled WGS sequence"/>
</dbReference>
<dbReference type="PANTHER" id="PTHR46033:SF8">
    <property type="entry name" value="PROTEIN MAINTENANCE OF MERISTEMS-LIKE"/>
    <property type="match status" value="1"/>
</dbReference>
<dbReference type="Gramene" id="C.cajan_26892.t">
    <property type="protein sequence ID" value="C.cajan_26892.t.cds1"/>
    <property type="gene ID" value="C.cajan_26892"/>
</dbReference>
<reference evidence="2" key="1">
    <citation type="journal article" date="2012" name="Nat. Biotechnol.">
        <title>Draft genome sequence of pigeonpea (Cajanus cajan), an orphan legume crop of resource-poor farmers.</title>
        <authorList>
            <person name="Varshney R.K."/>
            <person name="Chen W."/>
            <person name="Li Y."/>
            <person name="Bharti A.K."/>
            <person name="Saxena R.K."/>
            <person name="Schlueter J.A."/>
            <person name="Donoghue M.T."/>
            <person name="Azam S."/>
            <person name="Fan G."/>
            <person name="Whaley A.M."/>
            <person name="Farmer A.D."/>
            <person name="Sheridan J."/>
            <person name="Iwata A."/>
            <person name="Tuteja R."/>
            <person name="Penmetsa R.V."/>
            <person name="Wu W."/>
            <person name="Upadhyaya H.D."/>
            <person name="Yang S.P."/>
            <person name="Shah T."/>
            <person name="Saxena K.B."/>
            <person name="Michael T."/>
            <person name="McCombie W.R."/>
            <person name="Yang B."/>
            <person name="Zhang G."/>
            <person name="Yang H."/>
            <person name="Wang J."/>
            <person name="Spillane C."/>
            <person name="Cook D.R."/>
            <person name="May G.D."/>
            <person name="Xu X."/>
            <person name="Jackson S.A."/>
        </authorList>
    </citation>
    <scope>NUCLEOTIDE SEQUENCE [LARGE SCALE GENOMIC DNA]</scope>
</reference>
<evidence type="ECO:0000313" key="2">
    <source>
        <dbReference type="EMBL" id="KYP49532.1"/>
    </source>
</evidence>
<dbReference type="PANTHER" id="PTHR46033">
    <property type="entry name" value="PROTEIN MAIN-LIKE 2"/>
    <property type="match status" value="1"/>
</dbReference>
<evidence type="ECO:0000259" key="1">
    <source>
        <dbReference type="Pfam" id="PF10536"/>
    </source>
</evidence>
<dbReference type="GO" id="GO:0010073">
    <property type="term" value="P:meristem maintenance"/>
    <property type="evidence" value="ECO:0007669"/>
    <property type="project" value="InterPro"/>
</dbReference>
<dbReference type="InterPro" id="IPR044824">
    <property type="entry name" value="MAIN-like"/>
</dbReference>
<dbReference type="EMBL" id="KQ483474">
    <property type="protein sequence ID" value="KYP49532.1"/>
    <property type="molecule type" value="Genomic_DNA"/>
</dbReference>
<dbReference type="OMA" id="HWINLVE"/>
<organism evidence="2 3">
    <name type="scientific">Cajanus cajan</name>
    <name type="common">Pigeon pea</name>
    <name type="synonym">Cajanus indicus</name>
    <dbReference type="NCBI Taxonomy" id="3821"/>
    <lineage>
        <taxon>Eukaryota</taxon>
        <taxon>Viridiplantae</taxon>
        <taxon>Streptophyta</taxon>
        <taxon>Embryophyta</taxon>
        <taxon>Tracheophyta</taxon>
        <taxon>Spermatophyta</taxon>
        <taxon>Magnoliopsida</taxon>
        <taxon>eudicotyledons</taxon>
        <taxon>Gunneridae</taxon>
        <taxon>Pentapetalae</taxon>
        <taxon>rosids</taxon>
        <taxon>fabids</taxon>
        <taxon>Fabales</taxon>
        <taxon>Fabaceae</taxon>
        <taxon>Papilionoideae</taxon>
        <taxon>50 kb inversion clade</taxon>
        <taxon>NPAAA clade</taxon>
        <taxon>indigoferoid/millettioid clade</taxon>
        <taxon>Phaseoleae</taxon>
        <taxon>Cajanus</taxon>
    </lineage>
</organism>
<protein>
    <submittedName>
        <fullName evidence="2">Serine/threonine protein phosphatase 7 long form isogeny</fullName>
    </submittedName>
</protein>
<sequence>MSRQIVHPKPMDKSLVKLQPFHVSEHVWNGIEDKILKVRRAIKSELCDGIIHDEIQPLLHQAEFLGVAHFIYFSIDHHLIAALVEHWRPETHTFHMTFDECIIMLEDIAIIFELKVDGKPMIVFSTRHWINLVE</sequence>
<dbReference type="InterPro" id="IPR019557">
    <property type="entry name" value="AminoTfrase-like_pln_mobile"/>
</dbReference>
<dbReference type="Pfam" id="PF10536">
    <property type="entry name" value="PMD"/>
    <property type="match status" value="1"/>
</dbReference>
<gene>
    <name evidence="2" type="ORF">KK1_028728</name>
</gene>
<keyword evidence="3" id="KW-1185">Reference proteome</keyword>
<proteinExistence type="predicted"/>
<feature type="domain" description="Aminotransferase-like plant mobile" evidence="1">
    <location>
        <begin position="73"/>
        <end position="123"/>
    </location>
</feature>
<name>A0A151S401_CAJCA</name>
<evidence type="ECO:0000313" key="3">
    <source>
        <dbReference type="Proteomes" id="UP000075243"/>
    </source>
</evidence>
<dbReference type="AlphaFoldDB" id="A0A151S401"/>
<accession>A0A151S401</accession>